<accession>A0A4S4MSI9</accession>
<dbReference type="AlphaFoldDB" id="A0A4S4MSI9"/>
<dbReference type="Proteomes" id="UP000308730">
    <property type="component" value="Unassembled WGS sequence"/>
</dbReference>
<proteinExistence type="predicted"/>
<dbReference type="InterPro" id="IPR012337">
    <property type="entry name" value="RNaseH-like_sf"/>
</dbReference>
<dbReference type="InterPro" id="IPR036397">
    <property type="entry name" value="RNaseH_sf"/>
</dbReference>
<organism evidence="3 4">
    <name type="scientific">Antrodiella citrinella</name>
    <dbReference type="NCBI Taxonomy" id="2447956"/>
    <lineage>
        <taxon>Eukaryota</taxon>
        <taxon>Fungi</taxon>
        <taxon>Dikarya</taxon>
        <taxon>Basidiomycota</taxon>
        <taxon>Agaricomycotina</taxon>
        <taxon>Agaricomycetes</taxon>
        <taxon>Polyporales</taxon>
        <taxon>Steccherinaceae</taxon>
        <taxon>Antrodiella</taxon>
    </lineage>
</organism>
<evidence type="ECO:0000313" key="4">
    <source>
        <dbReference type="Proteomes" id="UP000308730"/>
    </source>
</evidence>
<dbReference type="PANTHER" id="PTHR43040:SF1">
    <property type="entry name" value="RIBONUCLEASE D"/>
    <property type="match status" value="1"/>
</dbReference>
<evidence type="ECO:0000256" key="1">
    <source>
        <dbReference type="SAM" id="MobiDB-lite"/>
    </source>
</evidence>
<protein>
    <recommendedName>
        <fullName evidence="2">3'-5' exonuclease domain-containing protein</fullName>
    </recommendedName>
</protein>
<dbReference type="GO" id="GO:0006139">
    <property type="term" value="P:nucleobase-containing compound metabolic process"/>
    <property type="evidence" value="ECO:0007669"/>
    <property type="project" value="InterPro"/>
</dbReference>
<name>A0A4S4MSI9_9APHY</name>
<evidence type="ECO:0000259" key="2">
    <source>
        <dbReference type="Pfam" id="PF01612"/>
    </source>
</evidence>
<comment type="caution">
    <text evidence="3">The sequence shown here is derived from an EMBL/GenBank/DDBJ whole genome shotgun (WGS) entry which is preliminary data.</text>
</comment>
<feature type="compositionally biased region" description="Basic and acidic residues" evidence="1">
    <location>
        <begin position="15"/>
        <end position="30"/>
    </location>
</feature>
<dbReference type="Pfam" id="PF01612">
    <property type="entry name" value="DNA_pol_A_exo1"/>
    <property type="match status" value="2"/>
</dbReference>
<dbReference type="SUPFAM" id="SSF53098">
    <property type="entry name" value="Ribonuclease H-like"/>
    <property type="match status" value="2"/>
</dbReference>
<evidence type="ECO:0000313" key="3">
    <source>
        <dbReference type="EMBL" id="THH29156.1"/>
    </source>
</evidence>
<gene>
    <name evidence="3" type="ORF">EUX98_g5031</name>
</gene>
<keyword evidence="4" id="KW-1185">Reference proteome</keyword>
<dbReference type="OrthoDB" id="26838at2759"/>
<feature type="region of interest" description="Disordered" evidence="1">
    <location>
        <begin position="1"/>
        <end position="35"/>
    </location>
</feature>
<dbReference type="GO" id="GO:0003676">
    <property type="term" value="F:nucleic acid binding"/>
    <property type="evidence" value="ECO:0007669"/>
    <property type="project" value="InterPro"/>
</dbReference>
<dbReference type="PANTHER" id="PTHR43040">
    <property type="entry name" value="RIBONUCLEASE D"/>
    <property type="match status" value="1"/>
</dbReference>
<feature type="domain" description="3'-5' exonuclease" evidence="2">
    <location>
        <begin position="342"/>
        <end position="446"/>
    </location>
</feature>
<dbReference type="GO" id="GO:0008408">
    <property type="term" value="F:3'-5' exonuclease activity"/>
    <property type="evidence" value="ECO:0007669"/>
    <property type="project" value="InterPro"/>
</dbReference>
<dbReference type="Gene3D" id="3.30.420.10">
    <property type="entry name" value="Ribonuclease H-like superfamily/Ribonuclease H"/>
    <property type="match status" value="2"/>
</dbReference>
<dbReference type="InterPro" id="IPR002562">
    <property type="entry name" value="3'-5'_exonuclease_dom"/>
</dbReference>
<reference evidence="3 4" key="1">
    <citation type="submission" date="2019-02" db="EMBL/GenBank/DDBJ databases">
        <title>Genome sequencing of the rare red list fungi Antrodiella citrinella (Flaviporus citrinellus).</title>
        <authorList>
            <person name="Buettner E."/>
            <person name="Kellner H."/>
        </authorList>
    </citation>
    <scope>NUCLEOTIDE SEQUENCE [LARGE SCALE GENOMIC DNA]</scope>
    <source>
        <strain evidence="3 4">DSM 108506</strain>
    </source>
</reference>
<dbReference type="EMBL" id="SGPM01000137">
    <property type="protein sequence ID" value="THH29156.1"/>
    <property type="molecule type" value="Genomic_DNA"/>
</dbReference>
<sequence length="658" mass="75144">MQAGGMSSPGASSKPEAEAKAKKPKAEKPPKPPPMKVKYTYVQEYNQLPEVISALTKSPHLLLDCEGRSIGSSEGALSLISVGTAGSKVIFVIDVLRLCDPTNPHFRKFLAILQDPGTLKVVWDGRMDYAEIYATFGIQLLGVLDLQIAEVMARTTVKQEEDYKRRGRLRRIFDKTIMNDRQLRPLMNDFYLVNGLQGIIKEEHIVDNIAKDDEVQALHKAGNSHFWLDRPLPSNFLEYAATDIMMVSLTYEYFIKKRWVTTSNFLSLEKQSHRYMAYYNGRGKRVEADELGTIRFLPLDVIHYDTDPTQYQCHICFRMLNLYCFETLITAASANPYYKRKATIALLRNSPHLIIDCEGQSIGSSDGVLSLLSVGTAGSKDIFVIDVLRLCDRTNSHLSSFLELLQEPGIRKVVWDGRMDYAEIYVTFGIKMSGLLDLQIAEVMARETVNYERDFERRNRFKWFFASTRIMNNRDLVPLMKDFHLINGLQGVIRREGIVRNIAKDDEVTAMHKAGNSQFWLHRPLPPNFLQYAATDIQMISLTYEYFLAKKWITRVNISSLEQQSLIYTSYYHGRDKRDPAADLGTIRFLPLDVVHYHADAKQYQCHKCQRMLNMDCFESLTSAQSNGNASRRRPCCRLCAICAQAKNVAVPTEWLAV</sequence>
<feature type="domain" description="3'-5' exonuclease" evidence="2">
    <location>
        <begin position="39"/>
        <end position="254"/>
    </location>
</feature>